<evidence type="ECO:0000256" key="9">
    <source>
        <dbReference type="SAM" id="MobiDB-lite"/>
    </source>
</evidence>
<keyword evidence="2 8" id="KW-0699">rRNA-binding</keyword>
<comment type="caution">
    <text evidence="10">The sequence shown here is derived from an EMBL/GenBank/DDBJ whole genome shotgun (WGS) entry which is preliminary data.</text>
</comment>
<evidence type="ECO:0000256" key="4">
    <source>
        <dbReference type="ARBA" id="ARBA00022980"/>
    </source>
</evidence>
<comment type="function">
    <text evidence="8">One of the primary rRNA binding proteins, it binds directly near the 3'-end of the 23S rRNA, where it nucleates assembly of the 50S subunit.</text>
</comment>
<dbReference type="Gene3D" id="2.40.30.10">
    <property type="entry name" value="Translation factors"/>
    <property type="match status" value="2"/>
</dbReference>
<dbReference type="InterPro" id="IPR019926">
    <property type="entry name" value="Ribosomal_uL3_CS"/>
</dbReference>
<dbReference type="NCBIfam" id="TIGR03625">
    <property type="entry name" value="L3_bact"/>
    <property type="match status" value="1"/>
</dbReference>
<evidence type="ECO:0000313" key="11">
    <source>
        <dbReference type="Proteomes" id="UP000034616"/>
    </source>
</evidence>
<evidence type="ECO:0000256" key="1">
    <source>
        <dbReference type="ARBA" id="ARBA00006540"/>
    </source>
</evidence>
<evidence type="ECO:0000256" key="6">
    <source>
        <dbReference type="NCBIfam" id="TIGR03625"/>
    </source>
</evidence>
<gene>
    <name evidence="10" type="ORF">UU35_C0002G0019</name>
</gene>
<keyword evidence="4 7" id="KW-0689">Ribosomal protein</keyword>
<protein>
    <recommendedName>
        <fullName evidence="6 8">50S ribosomal protein L3</fullName>
    </recommendedName>
</protein>
<keyword evidence="3 8" id="KW-0694">RNA-binding</keyword>
<dbReference type="EMBL" id="LCAH01000002">
    <property type="protein sequence ID" value="KKR87518.1"/>
    <property type="molecule type" value="Genomic_DNA"/>
</dbReference>
<dbReference type="InterPro" id="IPR019927">
    <property type="entry name" value="Ribosomal_uL3_bac/org-type"/>
</dbReference>
<dbReference type="Proteomes" id="UP000034616">
    <property type="component" value="Unassembled WGS sequence"/>
</dbReference>
<evidence type="ECO:0000256" key="2">
    <source>
        <dbReference type="ARBA" id="ARBA00022730"/>
    </source>
</evidence>
<dbReference type="PROSITE" id="PS00474">
    <property type="entry name" value="RIBOSOMAL_L3"/>
    <property type="match status" value="1"/>
</dbReference>
<accession>A0A0G0UF36</accession>
<dbReference type="Pfam" id="PF00297">
    <property type="entry name" value="Ribosomal_L3"/>
    <property type="match status" value="1"/>
</dbReference>
<dbReference type="PANTHER" id="PTHR11229">
    <property type="entry name" value="50S RIBOSOMAL PROTEIN L3"/>
    <property type="match status" value="1"/>
</dbReference>
<keyword evidence="5 7" id="KW-0687">Ribonucleoprotein</keyword>
<dbReference type="PATRIC" id="fig|1618985.3.peg.172"/>
<dbReference type="GO" id="GO:0022625">
    <property type="term" value="C:cytosolic large ribosomal subunit"/>
    <property type="evidence" value="ECO:0007669"/>
    <property type="project" value="TreeGrafter"/>
</dbReference>
<comment type="similarity">
    <text evidence="1 7">Belongs to the universal ribosomal protein uL3 family.</text>
</comment>
<sequence>MKFIVGKKMEMSQQFQEDGTVVPVTWIHAEPCVVIQVCSWPNGQGMAVQIGCDSRRYLNKPESGHTKECGLLGTLREFSVIQTDLKRGDKIDVSVFQPGEHVDVIGVSKGRGFTGVVKRHHFSGSPASHGHKDQLRMPGSIGSRRQGPVQKGKRMAGHMGTDRVTVKNLEIVSVDLKKNRIAIKGAVPGAQGGIVSIQLRESQNVWQK</sequence>
<dbReference type="GO" id="GO:0003735">
    <property type="term" value="F:structural constituent of ribosome"/>
    <property type="evidence" value="ECO:0007669"/>
    <property type="project" value="UniProtKB-UniRule"/>
</dbReference>
<name>A0A0G0UF36_9BACT</name>
<dbReference type="InterPro" id="IPR000597">
    <property type="entry name" value="Ribosomal_uL3"/>
</dbReference>
<dbReference type="GO" id="GO:0006412">
    <property type="term" value="P:translation"/>
    <property type="evidence" value="ECO:0007669"/>
    <property type="project" value="UniProtKB-UniRule"/>
</dbReference>
<evidence type="ECO:0000256" key="3">
    <source>
        <dbReference type="ARBA" id="ARBA00022884"/>
    </source>
</evidence>
<evidence type="ECO:0000256" key="8">
    <source>
        <dbReference type="RuleBase" id="RU003906"/>
    </source>
</evidence>
<dbReference type="GO" id="GO:0019843">
    <property type="term" value="F:rRNA binding"/>
    <property type="evidence" value="ECO:0007669"/>
    <property type="project" value="UniProtKB-KW"/>
</dbReference>
<dbReference type="AlphaFoldDB" id="A0A0G0UF36"/>
<dbReference type="FunFam" id="2.40.30.10:FF:000004">
    <property type="entry name" value="50S ribosomal protein L3"/>
    <property type="match status" value="1"/>
</dbReference>
<proteinExistence type="inferred from homology"/>
<dbReference type="PANTHER" id="PTHR11229:SF16">
    <property type="entry name" value="LARGE RIBOSOMAL SUBUNIT PROTEIN UL3C"/>
    <property type="match status" value="1"/>
</dbReference>
<organism evidence="10 11">
    <name type="scientific">Candidatus Uhrbacteria bacterium GW2011_GWC2_41_11</name>
    <dbReference type="NCBI Taxonomy" id="1618985"/>
    <lineage>
        <taxon>Bacteria</taxon>
        <taxon>Candidatus Uhriibacteriota</taxon>
    </lineage>
</organism>
<evidence type="ECO:0000256" key="7">
    <source>
        <dbReference type="RuleBase" id="RU003905"/>
    </source>
</evidence>
<dbReference type="SUPFAM" id="SSF50447">
    <property type="entry name" value="Translation proteins"/>
    <property type="match status" value="1"/>
</dbReference>
<reference evidence="10 11" key="1">
    <citation type="journal article" date="2015" name="Nature">
        <title>rRNA introns, odd ribosomes, and small enigmatic genomes across a large radiation of phyla.</title>
        <authorList>
            <person name="Brown C.T."/>
            <person name="Hug L.A."/>
            <person name="Thomas B.C."/>
            <person name="Sharon I."/>
            <person name="Castelle C.J."/>
            <person name="Singh A."/>
            <person name="Wilkins M.J."/>
            <person name="Williams K.H."/>
            <person name="Banfield J.F."/>
        </authorList>
    </citation>
    <scope>NUCLEOTIDE SEQUENCE [LARGE SCALE GENOMIC DNA]</scope>
</reference>
<dbReference type="InterPro" id="IPR009000">
    <property type="entry name" value="Transl_B-barrel_sf"/>
</dbReference>
<feature type="region of interest" description="Disordered" evidence="9">
    <location>
        <begin position="122"/>
        <end position="160"/>
    </location>
</feature>
<evidence type="ECO:0000313" key="10">
    <source>
        <dbReference type="EMBL" id="KKR87518.1"/>
    </source>
</evidence>
<comment type="subunit">
    <text evidence="8">Part of the 50S ribosomal subunit. Forms a cluster with proteins L14 and L19.</text>
</comment>
<evidence type="ECO:0000256" key="5">
    <source>
        <dbReference type="ARBA" id="ARBA00023274"/>
    </source>
</evidence>